<feature type="coiled-coil region" evidence="7">
    <location>
        <begin position="528"/>
        <end position="789"/>
    </location>
</feature>
<proteinExistence type="predicted"/>
<evidence type="ECO:0000256" key="7">
    <source>
        <dbReference type="SAM" id="Coils"/>
    </source>
</evidence>
<reference evidence="10 11" key="1">
    <citation type="journal article" date="2018" name="G3 (Bethesda)">
        <title>Phylogenetic and Phylogenomic Definition of Rhizopus Species.</title>
        <authorList>
            <person name="Gryganskyi A.P."/>
            <person name="Golan J."/>
            <person name="Dolatabadi S."/>
            <person name="Mondo S."/>
            <person name="Robb S."/>
            <person name="Idnurm A."/>
            <person name="Muszewska A."/>
            <person name="Steczkiewicz K."/>
            <person name="Masonjones S."/>
            <person name="Liao H.L."/>
            <person name="Gajdeczka M.T."/>
            <person name="Anike F."/>
            <person name="Vuek A."/>
            <person name="Anishchenko I.M."/>
            <person name="Voigt K."/>
            <person name="de Hoog G.S."/>
            <person name="Smith M.E."/>
            <person name="Heitman J."/>
            <person name="Vilgalys R."/>
            <person name="Stajich J.E."/>
        </authorList>
    </citation>
    <scope>NUCLEOTIDE SEQUENCE [LARGE SCALE GENOMIC DNA]</scope>
    <source>
        <strain evidence="10 11">LSU 92-RS-03</strain>
    </source>
</reference>
<evidence type="ECO:0000256" key="4">
    <source>
        <dbReference type="ARBA" id="ARBA00022737"/>
    </source>
</evidence>
<feature type="compositionally biased region" description="Low complexity" evidence="8">
    <location>
        <begin position="165"/>
        <end position="176"/>
    </location>
</feature>
<dbReference type="PROSITE" id="PS50245">
    <property type="entry name" value="CAP_GLY_2"/>
    <property type="match status" value="1"/>
</dbReference>
<dbReference type="OrthoDB" id="2130750at2759"/>
<dbReference type="Gene3D" id="2.30.30.190">
    <property type="entry name" value="CAP Gly-rich-like domain"/>
    <property type="match status" value="1"/>
</dbReference>
<evidence type="ECO:0000256" key="2">
    <source>
        <dbReference type="ARBA" id="ARBA00022490"/>
    </source>
</evidence>
<dbReference type="PROSITE" id="PS00845">
    <property type="entry name" value="CAP_GLY_1"/>
    <property type="match status" value="1"/>
</dbReference>
<dbReference type="Pfam" id="PF16641">
    <property type="entry name" value="CLIP1_ZNF"/>
    <property type="match status" value="1"/>
</dbReference>
<protein>
    <recommendedName>
        <fullName evidence="9">CAP-Gly domain-containing protein</fullName>
    </recommendedName>
</protein>
<dbReference type="GO" id="GO:0031122">
    <property type="term" value="P:cytoplasmic microtubule organization"/>
    <property type="evidence" value="ECO:0007669"/>
    <property type="project" value="TreeGrafter"/>
</dbReference>
<dbReference type="InterPro" id="IPR032108">
    <property type="entry name" value="CLIP1_ZNF"/>
</dbReference>
<dbReference type="AlphaFoldDB" id="A0A367JLZ9"/>
<dbReference type="EMBL" id="PJQM01003072">
    <property type="protein sequence ID" value="RCH90948.1"/>
    <property type="molecule type" value="Genomic_DNA"/>
</dbReference>
<keyword evidence="6" id="KW-0206">Cytoskeleton</keyword>
<dbReference type="GO" id="GO:0051010">
    <property type="term" value="F:microtubule plus-end binding"/>
    <property type="evidence" value="ECO:0007669"/>
    <property type="project" value="TreeGrafter"/>
</dbReference>
<feature type="coiled-coil region" evidence="7">
    <location>
        <begin position="282"/>
        <end position="369"/>
    </location>
</feature>
<evidence type="ECO:0000256" key="1">
    <source>
        <dbReference type="ARBA" id="ARBA00004245"/>
    </source>
</evidence>
<dbReference type="STRING" id="4846.A0A367JLZ9"/>
<name>A0A367JLZ9_RHIST</name>
<evidence type="ECO:0000256" key="5">
    <source>
        <dbReference type="ARBA" id="ARBA00023054"/>
    </source>
</evidence>
<feature type="coiled-coil region" evidence="7">
    <location>
        <begin position="878"/>
        <end position="912"/>
    </location>
</feature>
<feature type="coiled-coil region" evidence="7">
    <location>
        <begin position="416"/>
        <end position="497"/>
    </location>
</feature>
<dbReference type="GO" id="GO:0005938">
    <property type="term" value="C:cell cortex"/>
    <property type="evidence" value="ECO:0007669"/>
    <property type="project" value="TreeGrafter"/>
</dbReference>
<feature type="region of interest" description="Disordered" evidence="8">
    <location>
        <begin position="25"/>
        <end position="45"/>
    </location>
</feature>
<comment type="subcellular location">
    <subcellularLocation>
        <location evidence="1">Cytoplasm</location>
        <location evidence="1">Cytoskeleton</location>
    </subcellularLocation>
</comment>
<keyword evidence="2" id="KW-0963">Cytoplasm</keyword>
<evidence type="ECO:0000313" key="11">
    <source>
        <dbReference type="Proteomes" id="UP000253551"/>
    </source>
</evidence>
<dbReference type="GO" id="GO:0005634">
    <property type="term" value="C:nucleus"/>
    <property type="evidence" value="ECO:0007669"/>
    <property type="project" value="TreeGrafter"/>
</dbReference>
<dbReference type="InterPro" id="IPR000938">
    <property type="entry name" value="CAP-Gly_domain"/>
</dbReference>
<evidence type="ECO:0000256" key="3">
    <source>
        <dbReference type="ARBA" id="ARBA00022701"/>
    </source>
</evidence>
<feature type="coiled-coil region" evidence="7">
    <location>
        <begin position="205"/>
        <end position="232"/>
    </location>
</feature>
<dbReference type="PANTHER" id="PTHR18916:SF85">
    <property type="entry name" value="TUBULIN-FOLDING COFACTOR B"/>
    <property type="match status" value="1"/>
</dbReference>
<sequence length="960" mass="110707">MSRLPTVGLSLNSPNPKIKRLVRQPSMDLRKRKTLDHPPPVPSTVVKTRSRSLVEQRNKVISPQPTTVNNFCLGERVAVDSMGIVGTLQFLGEAEFKEGLWAGIVLDIPGTGKNDGSVKGVRYFSCPPQTGLFVLASKLSPLDQDSDSSHSDPKPLHTPVASPVSSQRQSMRSNQSPTPSHYRGIPSPAMTPTHPTADEDDLETAQRMTLRLEQLQLRVDVLEAENHYLKLENTQNKTNEHLLERTLMIKGQEFFTLDSHNAVLQQIESQHAQKESSWAQADQERQQTIDQLERHVAQLEREQINLKREKDQIASQSQESQAEIEHKLGELESKVTQAEQATLAAQRGEREWMEKSMALEQKMTELKQRENTSHQFFQPGEEDQSGRQMQLEMEMVEVHEKMNSLRESARAKDMFLNTLSEQVEMHRNAVEEKEREIRRIKADADRHAREKDRVYKELKEMESKCLEHQDSGDQEAYQNLKKEYDALKESRPDARVQDLLETIEELKRAGMESIELYESSVEVHRVERDSMNATLADERRKVALLESERDELRTAGHETISTYESRMAELKQEHERLAKEQEARREDLQLTVNSLKEEIDQLRTHSEKQDLELVWEKERARLEAQIAEKTDAVEKEASDKTQLKQEIEQLKEQLKTNETLAKEKADCEEQLRQLKTDYDNELAARSRYLNDLNAAIESQKKTEGELRRVTEQKEALEKGMDGSVNTEKYQLEIEALKSDIEKLTLAQQKDKQPLIDSLKTENKQLAEKHKLLEESHKQVELECLKLMEEVEKLHQVEQPHGVVQLEGLSEEGQAKELSYMLQANQRKMEQLIASHTTELRKCREKGENDERDYKRTVMGLNHDISELEGLIESKIFKEADLEEALENERKMVKKLQIELQDLKEDMFANKKEKTFVKESKREESGPYCEICEVYGHDIISCQAVSISDLKSQPSVSFNIY</sequence>
<keyword evidence="4" id="KW-0677">Repeat</keyword>
<comment type="caution">
    <text evidence="10">The sequence shown here is derived from an EMBL/GenBank/DDBJ whole genome shotgun (WGS) entry which is preliminary data.</text>
</comment>
<feature type="domain" description="CAP-Gly" evidence="9">
    <location>
        <begin position="92"/>
        <end position="135"/>
    </location>
</feature>
<dbReference type="SMART" id="SM01052">
    <property type="entry name" value="CAP_GLY"/>
    <property type="match status" value="1"/>
</dbReference>
<dbReference type="Pfam" id="PF01302">
    <property type="entry name" value="CAP_GLY"/>
    <property type="match status" value="1"/>
</dbReference>
<gene>
    <name evidence="10" type="ORF">CU098_004794</name>
</gene>
<feature type="region of interest" description="Disordered" evidence="8">
    <location>
        <begin position="141"/>
        <end position="198"/>
    </location>
</feature>
<evidence type="ECO:0000256" key="6">
    <source>
        <dbReference type="ARBA" id="ARBA00023212"/>
    </source>
</evidence>
<evidence type="ECO:0000256" key="8">
    <source>
        <dbReference type="SAM" id="MobiDB-lite"/>
    </source>
</evidence>
<dbReference type="GO" id="GO:0035371">
    <property type="term" value="C:microtubule plus-end"/>
    <property type="evidence" value="ECO:0007669"/>
    <property type="project" value="TreeGrafter"/>
</dbReference>
<evidence type="ECO:0000313" key="10">
    <source>
        <dbReference type="EMBL" id="RCH90948.1"/>
    </source>
</evidence>
<organism evidence="10 11">
    <name type="scientific">Rhizopus stolonifer</name>
    <name type="common">Rhizopus nigricans</name>
    <dbReference type="NCBI Taxonomy" id="4846"/>
    <lineage>
        <taxon>Eukaryota</taxon>
        <taxon>Fungi</taxon>
        <taxon>Fungi incertae sedis</taxon>
        <taxon>Mucoromycota</taxon>
        <taxon>Mucoromycotina</taxon>
        <taxon>Mucoromycetes</taxon>
        <taxon>Mucorales</taxon>
        <taxon>Mucorineae</taxon>
        <taxon>Rhizopodaceae</taxon>
        <taxon>Rhizopus</taxon>
    </lineage>
</organism>
<dbReference type="Proteomes" id="UP000253551">
    <property type="component" value="Unassembled WGS sequence"/>
</dbReference>
<dbReference type="InterPro" id="IPR036859">
    <property type="entry name" value="CAP-Gly_dom_sf"/>
</dbReference>
<evidence type="ECO:0000259" key="9">
    <source>
        <dbReference type="PROSITE" id="PS50245"/>
    </source>
</evidence>
<keyword evidence="3" id="KW-0493">Microtubule</keyword>
<keyword evidence="11" id="KW-1185">Reference proteome</keyword>
<dbReference type="SUPFAM" id="SSF74924">
    <property type="entry name" value="Cap-Gly domain"/>
    <property type="match status" value="1"/>
</dbReference>
<dbReference type="PANTHER" id="PTHR18916">
    <property type="entry name" value="DYNACTIN 1-RELATED MICROTUBULE-BINDING"/>
    <property type="match status" value="1"/>
</dbReference>
<accession>A0A367JLZ9</accession>
<keyword evidence="5 7" id="KW-0175">Coiled coil</keyword>